<proteinExistence type="predicted"/>
<evidence type="ECO:0000256" key="2">
    <source>
        <dbReference type="SAM" id="SignalP"/>
    </source>
</evidence>
<gene>
    <name evidence="3" type="ORF">C8N24_1594</name>
</gene>
<feature type="region of interest" description="Disordered" evidence="1">
    <location>
        <begin position="30"/>
        <end position="51"/>
    </location>
</feature>
<dbReference type="EMBL" id="RBIL01000001">
    <property type="protein sequence ID" value="RKQ91766.1"/>
    <property type="molecule type" value="Genomic_DNA"/>
</dbReference>
<accession>A0A660LBI9</accession>
<dbReference type="AlphaFoldDB" id="A0A660LBI9"/>
<name>A0A660LBI9_9ACTN</name>
<organism evidence="3 4">
    <name type="scientific">Solirubrobacter pauli</name>
    <dbReference type="NCBI Taxonomy" id="166793"/>
    <lineage>
        <taxon>Bacteria</taxon>
        <taxon>Bacillati</taxon>
        <taxon>Actinomycetota</taxon>
        <taxon>Thermoleophilia</taxon>
        <taxon>Solirubrobacterales</taxon>
        <taxon>Solirubrobacteraceae</taxon>
        <taxon>Solirubrobacter</taxon>
    </lineage>
</organism>
<comment type="caution">
    <text evidence="3">The sequence shown here is derived from an EMBL/GenBank/DDBJ whole genome shotgun (WGS) entry which is preliminary data.</text>
</comment>
<protein>
    <submittedName>
        <fullName evidence="3">Uncharacterized protein</fullName>
    </submittedName>
</protein>
<keyword evidence="2" id="KW-0732">Signal</keyword>
<evidence type="ECO:0000313" key="3">
    <source>
        <dbReference type="EMBL" id="RKQ91766.1"/>
    </source>
</evidence>
<evidence type="ECO:0000313" key="4">
    <source>
        <dbReference type="Proteomes" id="UP000278962"/>
    </source>
</evidence>
<reference evidence="3 4" key="1">
    <citation type="submission" date="2018-10" db="EMBL/GenBank/DDBJ databases">
        <title>Genomic Encyclopedia of Archaeal and Bacterial Type Strains, Phase II (KMG-II): from individual species to whole genera.</title>
        <authorList>
            <person name="Goeker M."/>
        </authorList>
    </citation>
    <scope>NUCLEOTIDE SEQUENCE [LARGE SCALE GENOMIC DNA]</scope>
    <source>
        <strain evidence="3 4">DSM 14954</strain>
    </source>
</reference>
<sequence>MKLRWAATALVVVAAIAAGFALSKTVAGGLRDDAPESESEAPRTDGGADESAALGRLRVQADQGWTRVGLAPEVPGFQRHATIGFSPYPGLSIVAVASLAPAEDGTLLPEALRADAPKPAPGRIGGVPAWFYRGLTAGKWHLDAAVLPTTRGVVTVACAVQGNGGDIPVGCLNGVRAVSVDDAETLPPSRAIAFQQRLPAATRELDTTRVADRTAIRRAKTPAGQSRAAERLKDAYTKAANQLEPLAPDAPGGERLVAALRTTAGAYRDLQRAADNKSRRAWTRSRARVRRAEAAVTRALKAADAAAPAGKDDTGR</sequence>
<feature type="signal peptide" evidence="2">
    <location>
        <begin position="1"/>
        <end position="23"/>
    </location>
</feature>
<evidence type="ECO:0000256" key="1">
    <source>
        <dbReference type="SAM" id="MobiDB-lite"/>
    </source>
</evidence>
<dbReference type="Proteomes" id="UP000278962">
    <property type="component" value="Unassembled WGS sequence"/>
</dbReference>
<dbReference type="RefSeq" id="WP_147447687.1">
    <property type="nucleotide sequence ID" value="NZ_RBIL01000001.1"/>
</dbReference>
<keyword evidence="4" id="KW-1185">Reference proteome</keyword>
<feature type="chain" id="PRO_5024938415" evidence="2">
    <location>
        <begin position="24"/>
        <end position="316"/>
    </location>
</feature>